<dbReference type="Gene3D" id="3.90.70.10">
    <property type="entry name" value="Cysteine proteinases"/>
    <property type="match status" value="1"/>
</dbReference>
<dbReference type="Pfam" id="PF08773">
    <property type="entry name" value="CathepsinC_exc"/>
    <property type="match status" value="1"/>
</dbReference>
<keyword evidence="5" id="KW-0865">Zymogen</keyword>
<name>A0A7S3LHQ1_9STRA</name>
<dbReference type="InterPro" id="IPR014882">
    <property type="entry name" value="CathepsinC_exc"/>
</dbReference>
<evidence type="ECO:0000256" key="9">
    <source>
        <dbReference type="ARBA" id="ARBA00032961"/>
    </source>
</evidence>
<feature type="signal peptide" evidence="11">
    <location>
        <begin position="1"/>
        <end position="22"/>
    </location>
</feature>
<comment type="similarity">
    <text evidence="2">Belongs to the peptidase C1 family.</text>
</comment>
<dbReference type="InterPro" id="IPR025660">
    <property type="entry name" value="Pept_his_AS"/>
</dbReference>
<evidence type="ECO:0000256" key="5">
    <source>
        <dbReference type="ARBA" id="ARBA00023145"/>
    </source>
</evidence>
<dbReference type="PROSITE" id="PS00639">
    <property type="entry name" value="THIOL_PROTEASE_HIS"/>
    <property type="match status" value="1"/>
</dbReference>
<evidence type="ECO:0000256" key="2">
    <source>
        <dbReference type="ARBA" id="ARBA00008455"/>
    </source>
</evidence>
<dbReference type="SMART" id="SM00645">
    <property type="entry name" value="Pept_C1"/>
    <property type="match status" value="1"/>
</dbReference>
<dbReference type="Pfam" id="PF00112">
    <property type="entry name" value="Peptidase_C1"/>
    <property type="match status" value="1"/>
</dbReference>
<organism evidence="13">
    <name type="scientific">Aplanochytrium stocchinoi</name>
    <dbReference type="NCBI Taxonomy" id="215587"/>
    <lineage>
        <taxon>Eukaryota</taxon>
        <taxon>Sar</taxon>
        <taxon>Stramenopiles</taxon>
        <taxon>Bigyra</taxon>
        <taxon>Labyrinthulomycetes</taxon>
        <taxon>Thraustochytrida</taxon>
        <taxon>Thraustochytriidae</taxon>
        <taxon>Aplanochytrium</taxon>
    </lineage>
</organism>
<dbReference type="EMBL" id="HBIN01002955">
    <property type="protein sequence ID" value="CAE0431658.1"/>
    <property type="molecule type" value="Transcribed_RNA"/>
</dbReference>
<dbReference type="InterPro" id="IPR036496">
    <property type="entry name" value="CathepsinC_exc_dom_sf"/>
</dbReference>
<comment type="function">
    <text evidence="10">Thiol protease. Has dipeptidylpeptidase activity. Active against a broad range of dipeptide substrates composed of both polar and hydrophobic amino acids. Proline cannot occupy the P1 position and arginine cannot occupy the P2 position of the substrate. Can act as both an exopeptidase and endopeptidase. Activates serine proteases such as elastase, cathepsin G and granzymes A and B.</text>
</comment>
<dbReference type="PROSITE" id="PS00139">
    <property type="entry name" value="THIOL_PROTEASE_CYS"/>
    <property type="match status" value="1"/>
</dbReference>
<proteinExistence type="inferred from homology"/>
<evidence type="ECO:0000256" key="6">
    <source>
        <dbReference type="ARBA" id="ARBA00029762"/>
    </source>
</evidence>
<dbReference type="InterPro" id="IPR000668">
    <property type="entry name" value="Peptidase_C1A_C"/>
</dbReference>
<dbReference type="GO" id="GO:0008234">
    <property type="term" value="F:cysteine-type peptidase activity"/>
    <property type="evidence" value="ECO:0007669"/>
    <property type="project" value="InterPro"/>
</dbReference>
<evidence type="ECO:0000256" key="11">
    <source>
        <dbReference type="SAM" id="SignalP"/>
    </source>
</evidence>
<reference evidence="13" key="1">
    <citation type="submission" date="2021-01" db="EMBL/GenBank/DDBJ databases">
        <authorList>
            <person name="Corre E."/>
            <person name="Pelletier E."/>
            <person name="Niang G."/>
            <person name="Scheremetjew M."/>
            <person name="Finn R."/>
            <person name="Kale V."/>
            <person name="Holt S."/>
            <person name="Cochrane G."/>
            <person name="Meng A."/>
            <person name="Brown T."/>
            <person name="Cohen L."/>
        </authorList>
    </citation>
    <scope>NUCLEOTIDE SEQUENCE</scope>
    <source>
        <strain evidence="13">GSBS06</strain>
    </source>
</reference>
<evidence type="ECO:0000256" key="1">
    <source>
        <dbReference type="ARBA" id="ARBA00001923"/>
    </source>
</evidence>
<feature type="domain" description="Peptidase C1A papain C-terminal" evidence="12">
    <location>
        <begin position="346"/>
        <end position="582"/>
    </location>
</feature>
<protein>
    <recommendedName>
        <fullName evidence="4">Dipeptidyl peptidase 1</fullName>
    </recommendedName>
    <alternativeName>
        <fullName evidence="7">Cathepsin C</fullName>
    </alternativeName>
    <alternativeName>
        <fullName evidence="6">Cathepsin J</fullName>
    </alternativeName>
    <alternativeName>
        <fullName evidence="9">Dipeptidyl peptidase I</fullName>
    </alternativeName>
    <alternativeName>
        <fullName evidence="8">Dipeptidyl transferase</fullName>
    </alternativeName>
</protein>
<evidence type="ECO:0000256" key="7">
    <source>
        <dbReference type="ARBA" id="ARBA00029779"/>
    </source>
</evidence>
<evidence type="ECO:0000256" key="4">
    <source>
        <dbReference type="ARBA" id="ARBA00014709"/>
    </source>
</evidence>
<dbReference type="Gene3D" id="2.40.128.80">
    <property type="entry name" value="Cathepsin C, exclusion domain"/>
    <property type="match status" value="1"/>
</dbReference>
<comment type="subunit">
    <text evidence="3">Tetramer of heterotrimers consisting of exclusion domain, heavy- and light chains.</text>
</comment>
<dbReference type="InterPro" id="IPR038765">
    <property type="entry name" value="Papain-like_cys_pep_sf"/>
</dbReference>
<dbReference type="SUPFAM" id="SSF54001">
    <property type="entry name" value="Cysteine proteinases"/>
    <property type="match status" value="1"/>
</dbReference>
<dbReference type="InterPro" id="IPR000169">
    <property type="entry name" value="Pept_cys_AS"/>
</dbReference>
<evidence type="ECO:0000313" key="13">
    <source>
        <dbReference type="EMBL" id="CAE0431658.1"/>
    </source>
</evidence>
<evidence type="ECO:0000256" key="3">
    <source>
        <dbReference type="ARBA" id="ARBA00011610"/>
    </source>
</evidence>
<dbReference type="AlphaFoldDB" id="A0A7S3LHQ1"/>
<evidence type="ECO:0000256" key="8">
    <source>
        <dbReference type="ARBA" id="ARBA00030778"/>
    </source>
</evidence>
<sequence>MSPVTEMLLLVLLNCLFTQCIADIPVHCLIEEVIGIWRVKMTEPVKTSEEFACGHELPDNFMTVLQNGDSYETPIFEKSHKYQTFEHDIHLISESEGLATICILSGPRKGCVNGTWTMVYDEAIIVKSPDYDLLMFLQYEIKPEFRNRHITSMENLDYFNSLCTLSFSGWWSEGGTKDKGCAIGRNISPVEKAKIHSSEMRMEGEKSTFMVSPSSLLQLQSRDRVRHRHRSGNRMSLVNAASEDSEIKTFLDEEWKVDIGLINYINSNNFGWTAHKDSAKTFAGMSRREVFKMGGRHRYHYNNADKGTTLEKVDVSHEVSITLNQMKDETTKKNELKRRQCIEEKMPKQFTWQGAQGFDKDIMTPVVDQGSCGSCYAEASVDAATIRYRIAHYNSHESESRSVVFSVDEVLNCAPQNQGCDGGYPDIVGFYAKHIGLITKDCSPNFSSNDDNKKECKTDCKRYYAHDFDYVSGSAWKVSVADMMKDIIENGPIAVAVDATDELFVYQSGVFNAVIEDSDVIVSSTHKSFWEKTTHAVMIVGWDEISWIVKNSWGPSWGDNGYFRLKRGVNEIAVEALPTAIYFTESKRPANKNAPDVSEC</sequence>
<dbReference type="GO" id="GO:0006508">
    <property type="term" value="P:proteolysis"/>
    <property type="evidence" value="ECO:0007669"/>
    <property type="project" value="InterPro"/>
</dbReference>
<comment type="cofactor">
    <cofactor evidence="1">
        <name>chloride</name>
        <dbReference type="ChEBI" id="CHEBI:17996"/>
    </cofactor>
</comment>
<gene>
    <name evidence="13" type="ORF">ASTO00021_LOCUS1995</name>
</gene>
<feature type="chain" id="PRO_5030775161" description="Dipeptidyl peptidase 1" evidence="11">
    <location>
        <begin position="23"/>
        <end position="600"/>
    </location>
</feature>
<dbReference type="InterPro" id="IPR013128">
    <property type="entry name" value="Peptidase_C1A"/>
</dbReference>
<dbReference type="PANTHER" id="PTHR12411">
    <property type="entry name" value="CYSTEINE PROTEASE FAMILY C1-RELATED"/>
    <property type="match status" value="1"/>
</dbReference>
<keyword evidence="11" id="KW-0732">Signal</keyword>
<dbReference type="SUPFAM" id="SSF75001">
    <property type="entry name" value="Dipeptidyl peptidase I (cathepsin C), exclusion domain"/>
    <property type="match status" value="1"/>
</dbReference>
<accession>A0A7S3LHQ1</accession>
<evidence type="ECO:0000259" key="12">
    <source>
        <dbReference type="SMART" id="SM00645"/>
    </source>
</evidence>
<evidence type="ECO:0000256" key="10">
    <source>
        <dbReference type="ARBA" id="ARBA00045556"/>
    </source>
</evidence>